<keyword evidence="6 7" id="KW-0472">Membrane</keyword>
<evidence type="ECO:0000259" key="8">
    <source>
        <dbReference type="PROSITE" id="PS50928"/>
    </source>
</evidence>
<dbReference type="Pfam" id="PF00528">
    <property type="entry name" value="BPD_transp_1"/>
    <property type="match status" value="1"/>
</dbReference>
<evidence type="ECO:0000313" key="10">
    <source>
        <dbReference type="Proteomes" id="UP001140817"/>
    </source>
</evidence>
<evidence type="ECO:0000256" key="7">
    <source>
        <dbReference type="RuleBase" id="RU363032"/>
    </source>
</evidence>
<evidence type="ECO:0000256" key="2">
    <source>
        <dbReference type="ARBA" id="ARBA00022448"/>
    </source>
</evidence>
<dbReference type="InterPro" id="IPR025966">
    <property type="entry name" value="OppC_N"/>
</dbReference>
<dbReference type="CDD" id="cd06261">
    <property type="entry name" value="TM_PBP2"/>
    <property type="match status" value="1"/>
</dbReference>
<dbReference type="InterPro" id="IPR000515">
    <property type="entry name" value="MetI-like"/>
</dbReference>
<evidence type="ECO:0000256" key="5">
    <source>
        <dbReference type="ARBA" id="ARBA00022989"/>
    </source>
</evidence>
<feature type="transmembrane region" description="Helical" evidence="7">
    <location>
        <begin position="139"/>
        <end position="156"/>
    </location>
</feature>
<dbReference type="Pfam" id="PF12911">
    <property type="entry name" value="OppC_N"/>
    <property type="match status" value="1"/>
</dbReference>
<comment type="subcellular location">
    <subcellularLocation>
        <location evidence="1 7">Cell membrane</location>
        <topology evidence="1 7">Multi-pass membrane protein</topology>
    </subcellularLocation>
</comment>
<evidence type="ECO:0000256" key="4">
    <source>
        <dbReference type="ARBA" id="ARBA00022692"/>
    </source>
</evidence>
<accession>A0A9X2M9A6</accession>
<feature type="transmembrane region" description="Helical" evidence="7">
    <location>
        <begin position="14"/>
        <end position="34"/>
    </location>
</feature>
<dbReference type="GO" id="GO:0055085">
    <property type="term" value="P:transmembrane transport"/>
    <property type="evidence" value="ECO:0007669"/>
    <property type="project" value="InterPro"/>
</dbReference>
<comment type="similarity">
    <text evidence="7">Belongs to the binding-protein-dependent transport system permease family.</text>
</comment>
<dbReference type="InterPro" id="IPR050366">
    <property type="entry name" value="BP-dependent_transpt_permease"/>
</dbReference>
<dbReference type="PANTHER" id="PTHR43386:SF1">
    <property type="entry name" value="D,D-DIPEPTIDE TRANSPORT SYSTEM PERMEASE PROTEIN DDPC-RELATED"/>
    <property type="match status" value="1"/>
</dbReference>
<feature type="transmembrane region" description="Helical" evidence="7">
    <location>
        <begin position="113"/>
        <end position="133"/>
    </location>
</feature>
<keyword evidence="3" id="KW-1003">Cell membrane</keyword>
<feature type="domain" description="ABC transmembrane type-1" evidence="8">
    <location>
        <begin position="74"/>
        <end position="263"/>
    </location>
</feature>
<dbReference type="InterPro" id="IPR035906">
    <property type="entry name" value="MetI-like_sf"/>
</dbReference>
<keyword evidence="10" id="KW-1185">Reference proteome</keyword>
<evidence type="ECO:0000313" key="9">
    <source>
        <dbReference type="EMBL" id="MCR1821740.1"/>
    </source>
</evidence>
<feature type="transmembrane region" description="Helical" evidence="7">
    <location>
        <begin position="241"/>
        <end position="263"/>
    </location>
</feature>
<evidence type="ECO:0000256" key="6">
    <source>
        <dbReference type="ARBA" id="ARBA00023136"/>
    </source>
</evidence>
<sequence>MVERLKNNFKDNKLALFALIVISLLCVACILAFLSPFDPNKIDPINGLKSPGGSNLFGTDNMGRDYFTRALYGGRVSLTVGFLSMLISTGFGTIIGTISGYFGGKIDSFITRFIDILMCIPTFFLILVINSYLGSGIQNIIFVIGLLGWMSIARIVRAETLSVKEREYILYAKSVGQSHFNIIFKHIIPSILPTIIVASSINIANAILMESSLSFLGLGVQQPNASWGSMLKDAQAYLGQAPYMAIFPGMFILLTVLSFNLIGDTLRSTFEAKANDR</sequence>
<organism evidence="9 10">
    <name type="scientific">Terrisporobacter muris</name>
    <dbReference type="NCBI Taxonomy" id="2963284"/>
    <lineage>
        <taxon>Bacteria</taxon>
        <taxon>Bacillati</taxon>
        <taxon>Bacillota</taxon>
        <taxon>Clostridia</taxon>
        <taxon>Peptostreptococcales</taxon>
        <taxon>Peptostreptococcaceae</taxon>
        <taxon>Terrisporobacter</taxon>
    </lineage>
</organism>
<protein>
    <submittedName>
        <fullName evidence="9">ABC transporter permease</fullName>
    </submittedName>
</protein>
<keyword evidence="4 7" id="KW-0812">Transmembrane</keyword>
<feature type="transmembrane region" description="Helical" evidence="7">
    <location>
        <begin position="76"/>
        <end position="101"/>
    </location>
</feature>
<dbReference type="EMBL" id="JANKBY010000018">
    <property type="protein sequence ID" value="MCR1821740.1"/>
    <property type="molecule type" value="Genomic_DNA"/>
</dbReference>
<evidence type="ECO:0000256" key="1">
    <source>
        <dbReference type="ARBA" id="ARBA00004651"/>
    </source>
</evidence>
<dbReference type="PANTHER" id="PTHR43386">
    <property type="entry name" value="OLIGOPEPTIDE TRANSPORT SYSTEM PERMEASE PROTEIN APPC"/>
    <property type="match status" value="1"/>
</dbReference>
<keyword evidence="5 7" id="KW-1133">Transmembrane helix</keyword>
<name>A0A9X2M9A6_9FIRM</name>
<dbReference type="AlphaFoldDB" id="A0A9X2M9A6"/>
<evidence type="ECO:0000256" key="3">
    <source>
        <dbReference type="ARBA" id="ARBA00022475"/>
    </source>
</evidence>
<dbReference type="PROSITE" id="PS50928">
    <property type="entry name" value="ABC_TM1"/>
    <property type="match status" value="1"/>
</dbReference>
<dbReference type="GO" id="GO:0005886">
    <property type="term" value="C:plasma membrane"/>
    <property type="evidence" value="ECO:0007669"/>
    <property type="project" value="UniProtKB-SubCell"/>
</dbReference>
<comment type="caution">
    <text evidence="9">The sequence shown here is derived from an EMBL/GenBank/DDBJ whole genome shotgun (WGS) entry which is preliminary data.</text>
</comment>
<proteinExistence type="inferred from homology"/>
<gene>
    <name evidence="9" type="ORF">NSA58_02970</name>
</gene>
<keyword evidence="2 7" id="KW-0813">Transport</keyword>
<dbReference type="Gene3D" id="1.10.3720.10">
    <property type="entry name" value="MetI-like"/>
    <property type="match status" value="1"/>
</dbReference>
<dbReference type="RefSeq" id="WP_074079999.1">
    <property type="nucleotide sequence ID" value="NZ_JANKBY010000018.1"/>
</dbReference>
<dbReference type="Proteomes" id="UP001140817">
    <property type="component" value="Unassembled WGS sequence"/>
</dbReference>
<dbReference type="SUPFAM" id="SSF161098">
    <property type="entry name" value="MetI-like"/>
    <property type="match status" value="1"/>
</dbReference>
<reference evidence="9" key="1">
    <citation type="submission" date="2022-07" db="EMBL/GenBank/DDBJ databases">
        <title>Enhanced cultured diversity of the mouse gut microbiota enables custom-made synthetic communities.</title>
        <authorList>
            <person name="Afrizal A."/>
        </authorList>
    </citation>
    <scope>NUCLEOTIDE SEQUENCE</scope>
    <source>
        <strain evidence="9">DSM 29186</strain>
    </source>
</reference>
<feature type="transmembrane region" description="Helical" evidence="7">
    <location>
        <begin position="187"/>
        <end position="208"/>
    </location>
</feature>